<dbReference type="Gramene" id="TVU22132">
    <property type="protein sequence ID" value="TVU22132"/>
    <property type="gene ID" value="EJB05_31814"/>
</dbReference>
<dbReference type="FunFam" id="3.30.40.10:FF:000041">
    <property type="entry name" value="E3 ubiquitin-protein ligase SINAT3"/>
    <property type="match status" value="1"/>
</dbReference>
<evidence type="ECO:0000256" key="8">
    <source>
        <dbReference type="ARBA" id="ARBA00022786"/>
    </source>
</evidence>
<dbReference type="AlphaFoldDB" id="A0A5J9UEK3"/>
<dbReference type="PANTHER" id="PTHR10315:SF165">
    <property type="entry name" value="RING-TYPE E3 UBIQUITIN TRANSFERASE"/>
    <property type="match status" value="1"/>
</dbReference>
<evidence type="ECO:0000256" key="5">
    <source>
        <dbReference type="ARBA" id="ARBA00022679"/>
    </source>
</evidence>
<keyword evidence="7 10" id="KW-0863">Zinc-finger</keyword>
<dbReference type="CDD" id="cd16571">
    <property type="entry name" value="RING-HC_SIAHs"/>
    <property type="match status" value="1"/>
</dbReference>
<gene>
    <name evidence="13" type="ORF">EJB05_31814</name>
</gene>
<evidence type="ECO:0000256" key="11">
    <source>
        <dbReference type="SAM" id="MobiDB-lite"/>
    </source>
</evidence>
<dbReference type="PANTHER" id="PTHR10315">
    <property type="entry name" value="E3 UBIQUITIN PROTEIN LIGASE SIAH"/>
    <property type="match status" value="1"/>
</dbReference>
<evidence type="ECO:0000256" key="2">
    <source>
        <dbReference type="ARBA" id="ARBA00004906"/>
    </source>
</evidence>
<keyword evidence="6" id="KW-0479">Metal-binding</keyword>
<dbReference type="Proteomes" id="UP000324897">
    <property type="component" value="Unassembled WGS sequence"/>
</dbReference>
<dbReference type="Pfam" id="PF21362">
    <property type="entry name" value="Sina_RING"/>
    <property type="match status" value="1"/>
</dbReference>
<dbReference type="GO" id="GO:0005737">
    <property type="term" value="C:cytoplasm"/>
    <property type="evidence" value="ECO:0007669"/>
    <property type="project" value="TreeGrafter"/>
</dbReference>
<keyword evidence="9" id="KW-0862">Zinc</keyword>
<evidence type="ECO:0000313" key="13">
    <source>
        <dbReference type="EMBL" id="TVU22132.1"/>
    </source>
</evidence>
<evidence type="ECO:0000259" key="12">
    <source>
        <dbReference type="PROSITE" id="PS51081"/>
    </source>
</evidence>
<dbReference type="EMBL" id="RWGY01000026">
    <property type="protein sequence ID" value="TVU22132.1"/>
    <property type="molecule type" value="Genomic_DNA"/>
</dbReference>
<sequence length="270" mass="30389">MSNSNPKKRSGEPQQEEGRPKGTKGAATSLAVELEADVLDCPICSEPLRPPIFQCAVGHLICSACCDKVPNLKKCHQCSRKCNNKRCYGIEKIVRSVKIPCRNSKYGCDVKTTYYEKEDHEASCPSGPCFCPETGCSFVGSTRMLLRHFILEHHWPYTEIKYGWGFDAKIQHGFRVLSCEDGKLFLLNVSSEVFGCVVSVFYVGYDVEPKFRCAIYFNFGKNNSFHSHFSEFPVPSTTLSDGIPRNCFLFIVPKSYIEKDSKISLTMKKA</sequence>
<dbReference type="UniPathway" id="UPA00143"/>
<evidence type="ECO:0000256" key="1">
    <source>
        <dbReference type="ARBA" id="ARBA00000900"/>
    </source>
</evidence>
<dbReference type="EC" id="2.3.2.27" evidence="4"/>
<dbReference type="GO" id="GO:0008270">
    <property type="term" value="F:zinc ion binding"/>
    <property type="evidence" value="ECO:0007669"/>
    <property type="project" value="UniProtKB-KW"/>
</dbReference>
<evidence type="ECO:0000256" key="10">
    <source>
        <dbReference type="PROSITE-ProRule" id="PRU00455"/>
    </source>
</evidence>
<evidence type="ECO:0000313" key="14">
    <source>
        <dbReference type="Proteomes" id="UP000324897"/>
    </source>
</evidence>
<keyword evidence="5" id="KW-0808">Transferase</keyword>
<dbReference type="InterPro" id="IPR013083">
    <property type="entry name" value="Znf_RING/FYVE/PHD"/>
</dbReference>
<dbReference type="OrthoDB" id="4788989at2759"/>
<comment type="pathway">
    <text evidence="2">Protein modification; protein ubiquitination.</text>
</comment>
<accession>A0A5J9UEK3</accession>
<dbReference type="Gene3D" id="3.30.40.10">
    <property type="entry name" value="Zinc/RING finger domain, C3HC4 (zinc finger)"/>
    <property type="match status" value="1"/>
</dbReference>
<dbReference type="PROSITE" id="PS51081">
    <property type="entry name" value="ZF_SIAH"/>
    <property type="match status" value="1"/>
</dbReference>
<name>A0A5J9UEK3_9POAL</name>
<reference evidence="13 14" key="1">
    <citation type="journal article" date="2019" name="Sci. Rep.">
        <title>A high-quality genome of Eragrostis curvula grass provides insights into Poaceae evolution and supports new strategies to enhance forage quality.</title>
        <authorList>
            <person name="Carballo J."/>
            <person name="Santos B.A.C.M."/>
            <person name="Zappacosta D."/>
            <person name="Garbus I."/>
            <person name="Selva J.P."/>
            <person name="Gallo C.A."/>
            <person name="Diaz A."/>
            <person name="Albertini E."/>
            <person name="Caccamo M."/>
            <person name="Echenique V."/>
        </authorList>
    </citation>
    <scope>NUCLEOTIDE SEQUENCE [LARGE SCALE GENOMIC DNA]</scope>
    <source>
        <strain evidence="14">cv. Victoria</strain>
        <tissue evidence="13">Leaf</tissue>
    </source>
</reference>
<comment type="similarity">
    <text evidence="3">Belongs to the SINA (Seven in absentia) family.</text>
</comment>
<evidence type="ECO:0000256" key="6">
    <source>
        <dbReference type="ARBA" id="ARBA00022723"/>
    </source>
</evidence>
<evidence type="ECO:0000256" key="9">
    <source>
        <dbReference type="ARBA" id="ARBA00022833"/>
    </source>
</evidence>
<evidence type="ECO:0000256" key="4">
    <source>
        <dbReference type="ARBA" id="ARBA00012483"/>
    </source>
</evidence>
<dbReference type="InterPro" id="IPR052088">
    <property type="entry name" value="E3_ubiquitin-ligase_SINA"/>
</dbReference>
<dbReference type="InterPro" id="IPR013010">
    <property type="entry name" value="Znf_SIAH"/>
</dbReference>
<protein>
    <recommendedName>
        <fullName evidence="4">RING-type E3 ubiquitin transferase</fullName>
        <ecNumber evidence="4">2.3.2.27</ecNumber>
    </recommendedName>
</protein>
<feature type="region of interest" description="Disordered" evidence="11">
    <location>
        <begin position="1"/>
        <end position="26"/>
    </location>
</feature>
<dbReference type="SUPFAM" id="SSF49599">
    <property type="entry name" value="TRAF domain-like"/>
    <property type="match status" value="1"/>
</dbReference>
<dbReference type="GO" id="GO:0061630">
    <property type="term" value="F:ubiquitin protein ligase activity"/>
    <property type="evidence" value="ECO:0007669"/>
    <property type="project" value="UniProtKB-EC"/>
</dbReference>
<dbReference type="Pfam" id="PF21361">
    <property type="entry name" value="Sina_ZnF"/>
    <property type="match status" value="1"/>
</dbReference>
<evidence type="ECO:0000256" key="3">
    <source>
        <dbReference type="ARBA" id="ARBA00009119"/>
    </source>
</evidence>
<keyword evidence="14" id="KW-1185">Reference proteome</keyword>
<comment type="catalytic activity">
    <reaction evidence="1">
        <text>S-ubiquitinyl-[E2 ubiquitin-conjugating enzyme]-L-cysteine + [acceptor protein]-L-lysine = [E2 ubiquitin-conjugating enzyme]-L-cysteine + N(6)-ubiquitinyl-[acceptor protein]-L-lysine.</text>
        <dbReference type="EC" id="2.3.2.27"/>
    </reaction>
</comment>
<keyword evidence="8" id="KW-0833">Ubl conjugation pathway</keyword>
<feature type="domain" description="SIAH-type" evidence="12">
    <location>
        <begin position="96"/>
        <end position="154"/>
    </location>
</feature>
<proteinExistence type="inferred from homology"/>
<dbReference type="GO" id="GO:0016567">
    <property type="term" value="P:protein ubiquitination"/>
    <property type="evidence" value="ECO:0007669"/>
    <property type="project" value="UniProtKB-UniPathway"/>
</dbReference>
<comment type="caution">
    <text evidence="13">The sequence shown here is derived from an EMBL/GenBank/DDBJ whole genome shotgun (WGS) entry which is preliminary data.</text>
</comment>
<organism evidence="13 14">
    <name type="scientific">Eragrostis curvula</name>
    <name type="common">weeping love grass</name>
    <dbReference type="NCBI Taxonomy" id="38414"/>
    <lineage>
        <taxon>Eukaryota</taxon>
        <taxon>Viridiplantae</taxon>
        <taxon>Streptophyta</taxon>
        <taxon>Embryophyta</taxon>
        <taxon>Tracheophyta</taxon>
        <taxon>Spermatophyta</taxon>
        <taxon>Magnoliopsida</taxon>
        <taxon>Liliopsida</taxon>
        <taxon>Poales</taxon>
        <taxon>Poaceae</taxon>
        <taxon>PACMAD clade</taxon>
        <taxon>Chloridoideae</taxon>
        <taxon>Eragrostideae</taxon>
        <taxon>Eragrostidinae</taxon>
        <taxon>Eragrostis</taxon>
    </lineage>
</organism>
<dbReference type="InterPro" id="IPR049548">
    <property type="entry name" value="Sina-like_RING"/>
</dbReference>
<evidence type="ECO:0000256" key="7">
    <source>
        <dbReference type="ARBA" id="ARBA00022771"/>
    </source>
</evidence>